<dbReference type="PANTHER" id="PTHR44137">
    <property type="entry name" value="BNAC03G44070D PROTEIN"/>
    <property type="match status" value="1"/>
</dbReference>
<reference evidence="3 5" key="1">
    <citation type="submission" date="2024-04" db="EMBL/GenBank/DDBJ databases">
        <title>Genome assembly C_amara_ONT_v2.</title>
        <authorList>
            <person name="Yant L."/>
            <person name="Moore C."/>
            <person name="Slenker M."/>
        </authorList>
    </citation>
    <scope>NUCLEOTIDE SEQUENCE [LARGE SCALE GENOMIC DNA]</scope>
    <source>
        <tissue evidence="3">Leaf</tissue>
    </source>
</reference>
<comment type="caution">
    <text evidence="3">The sequence shown here is derived from an EMBL/GenBank/DDBJ whole genome shotgun (WGS) entry which is preliminary data.</text>
</comment>
<dbReference type="Gene3D" id="1.10.287.110">
    <property type="entry name" value="DnaJ domain"/>
    <property type="match status" value="1"/>
</dbReference>
<dbReference type="EMBL" id="JBANAX010000196">
    <property type="protein sequence ID" value="KAL1218852.1"/>
    <property type="molecule type" value="Genomic_DNA"/>
</dbReference>
<dbReference type="InterPro" id="IPR036869">
    <property type="entry name" value="J_dom_sf"/>
</dbReference>
<name>A0ABD1AUD5_CARAN</name>
<sequence length="419" mass="47631">MVSNKEEEARRAMDTAEKKLSENDYFEAKKLAYKAHVLYPKLDGLEQLRLMINVYISASNGGEADWYGVLGVDPLADDEALKKQFRKLALLLHPDKNRLSGAEDTFKLVLEAWSLLSDNSKRFAYDQKRKQEQVYQKEKKSRKQEPKKPHKSQPSYEWFRFESDFESKKPKYNLSSKPVKLGTFWTSCNRCKTYCEFMKDPNLNKTLTCPNCSKDFVAAEILPELINGRLVIKLSSSNHSTSKSFTSSSYAKAKATPERMLRWFEPNPPLSKNEKASMFWTVHSRCKTYCKFVRGDSLNKTLPCPNCSEDFVAAEIIPEVINGGPVIVLTPSVQPKSKRGPVVSLSPSVQSKGESTSGASSTTSASHSSKAAYTREEMMKRWFPDSREKRLFEKPMATGNANSTFEAERLFKNHMTDVK</sequence>
<dbReference type="Proteomes" id="UP001558713">
    <property type="component" value="Unassembled WGS sequence"/>
</dbReference>
<keyword evidence="5" id="KW-1185">Reference proteome</keyword>
<dbReference type="PRINTS" id="PR00625">
    <property type="entry name" value="JDOMAIN"/>
</dbReference>
<gene>
    <name evidence="4" type="ORF">V5N11_010602</name>
    <name evidence="3" type="ORF">V5N11_011513</name>
</gene>
<feature type="compositionally biased region" description="Polar residues" evidence="1">
    <location>
        <begin position="345"/>
        <end position="354"/>
    </location>
</feature>
<dbReference type="InterPro" id="IPR056988">
    <property type="entry name" value="Zn_ribbon_pln"/>
</dbReference>
<evidence type="ECO:0000259" key="2">
    <source>
        <dbReference type="PROSITE" id="PS50076"/>
    </source>
</evidence>
<protein>
    <submittedName>
        <fullName evidence="3">Chaperone protein dnaJ 49</fullName>
    </submittedName>
</protein>
<evidence type="ECO:0000313" key="3">
    <source>
        <dbReference type="EMBL" id="KAL1205230.1"/>
    </source>
</evidence>
<feature type="compositionally biased region" description="Basic and acidic residues" evidence="1">
    <location>
        <begin position="134"/>
        <end position="147"/>
    </location>
</feature>
<evidence type="ECO:0000256" key="1">
    <source>
        <dbReference type="SAM" id="MobiDB-lite"/>
    </source>
</evidence>
<dbReference type="PROSITE" id="PS50076">
    <property type="entry name" value="DNAJ_2"/>
    <property type="match status" value="1"/>
</dbReference>
<feature type="region of interest" description="Disordered" evidence="1">
    <location>
        <begin position="333"/>
        <end position="373"/>
    </location>
</feature>
<evidence type="ECO:0000313" key="4">
    <source>
        <dbReference type="EMBL" id="KAL1218852.1"/>
    </source>
</evidence>
<feature type="region of interest" description="Disordered" evidence="1">
    <location>
        <begin position="134"/>
        <end position="154"/>
    </location>
</feature>
<dbReference type="CDD" id="cd06257">
    <property type="entry name" value="DnaJ"/>
    <property type="match status" value="1"/>
</dbReference>
<dbReference type="SMART" id="SM00271">
    <property type="entry name" value="DnaJ"/>
    <property type="match status" value="1"/>
</dbReference>
<dbReference type="EMBL" id="JBANAX010000521">
    <property type="protein sequence ID" value="KAL1205230.1"/>
    <property type="molecule type" value="Genomic_DNA"/>
</dbReference>
<dbReference type="AlphaFoldDB" id="A0ABD1AUD5"/>
<dbReference type="SUPFAM" id="SSF46565">
    <property type="entry name" value="Chaperone J-domain"/>
    <property type="match status" value="1"/>
</dbReference>
<dbReference type="Pfam" id="PF00226">
    <property type="entry name" value="DnaJ"/>
    <property type="match status" value="1"/>
</dbReference>
<feature type="domain" description="J" evidence="2">
    <location>
        <begin position="65"/>
        <end position="129"/>
    </location>
</feature>
<organism evidence="3 5">
    <name type="scientific">Cardamine amara subsp. amara</name>
    <dbReference type="NCBI Taxonomy" id="228776"/>
    <lineage>
        <taxon>Eukaryota</taxon>
        <taxon>Viridiplantae</taxon>
        <taxon>Streptophyta</taxon>
        <taxon>Embryophyta</taxon>
        <taxon>Tracheophyta</taxon>
        <taxon>Spermatophyta</taxon>
        <taxon>Magnoliopsida</taxon>
        <taxon>eudicotyledons</taxon>
        <taxon>Gunneridae</taxon>
        <taxon>Pentapetalae</taxon>
        <taxon>rosids</taxon>
        <taxon>malvids</taxon>
        <taxon>Brassicales</taxon>
        <taxon>Brassicaceae</taxon>
        <taxon>Cardamineae</taxon>
        <taxon>Cardamine</taxon>
    </lineage>
</organism>
<proteinExistence type="predicted"/>
<evidence type="ECO:0000313" key="5">
    <source>
        <dbReference type="Proteomes" id="UP001558713"/>
    </source>
</evidence>
<dbReference type="PANTHER" id="PTHR44137:SF23">
    <property type="entry name" value="CHAPERONE DNAJ-DOMAIN SUPERFAMILY PROTEIN"/>
    <property type="match status" value="1"/>
</dbReference>
<feature type="compositionally biased region" description="Low complexity" evidence="1">
    <location>
        <begin position="355"/>
        <end position="372"/>
    </location>
</feature>
<accession>A0ABD1AUD5</accession>
<dbReference type="Pfam" id="PF23551">
    <property type="entry name" value="Zn_ribbon_20"/>
    <property type="match status" value="2"/>
</dbReference>
<dbReference type="InterPro" id="IPR001623">
    <property type="entry name" value="DnaJ_domain"/>
</dbReference>